<dbReference type="Proteomes" id="UP001161391">
    <property type="component" value="Unassembled WGS sequence"/>
</dbReference>
<sequence length="237" mass="24820">MGSTDLRLFQDTPSLVTAATDHLSMILSDALDQRGRASAMLSGGSSPKPVYERLAQQPLAWNGVAIGLVDERWVPAGKPGSNADFIRGCFADSPAERAHFVPLFNGHASATDGLEAAEQALALMAQPFDLCVLGMGMDGHTASWFPRSGGLEAALDPNSEAVVTAIDATGCEVAGDHTDRMTLTYAAVAASKHVVLLLPSAAKLAVFNDAMTRDVLDAPVKALQSLGDRLTLFGLDT</sequence>
<dbReference type="EMBL" id="BSNK01000001">
    <property type="protein sequence ID" value="GLQ23168.1"/>
    <property type="molecule type" value="Genomic_DNA"/>
</dbReference>
<accession>A0ABQ5V8I4</accession>
<evidence type="ECO:0000256" key="7">
    <source>
        <dbReference type="RuleBase" id="RU365095"/>
    </source>
</evidence>
<dbReference type="InterPro" id="IPR039104">
    <property type="entry name" value="6PGL"/>
</dbReference>
<evidence type="ECO:0000313" key="9">
    <source>
        <dbReference type="EMBL" id="GLQ23168.1"/>
    </source>
</evidence>
<comment type="catalytic activity">
    <reaction evidence="1 7">
        <text>6-phospho-D-glucono-1,5-lactone + H2O = 6-phospho-D-gluconate + H(+)</text>
        <dbReference type="Rhea" id="RHEA:12556"/>
        <dbReference type="ChEBI" id="CHEBI:15377"/>
        <dbReference type="ChEBI" id="CHEBI:15378"/>
        <dbReference type="ChEBI" id="CHEBI:57955"/>
        <dbReference type="ChEBI" id="CHEBI:58759"/>
        <dbReference type="EC" id="3.1.1.31"/>
    </reaction>
</comment>
<organism evidence="9 10">
    <name type="scientific">Algimonas ampicilliniresistens</name>
    <dbReference type="NCBI Taxonomy" id="1298735"/>
    <lineage>
        <taxon>Bacteria</taxon>
        <taxon>Pseudomonadati</taxon>
        <taxon>Pseudomonadota</taxon>
        <taxon>Alphaproteobacteria</taxon>
        <taxon>Maricaulales</taxon>
        <taxon>Robiginitomaculaceae</taxon>
        <taxon>Algimonas</taxon>
    </lineage>
</organism>
<evidence type="ECO:0000256" key="6">
    <source>
        <dbReference type="ARBA" id="ARBA00020337"/>
    </source>
</evidence>
<dbReference type="SUPFAM" id="SSF100950">
    <property type="entry name" value="NagB/RpiA/CoA transferase-like"/>
    <property type="match status" value="1"/>
</dbReference>
<evidence type="ECO:0000313" key="10">
    <source>
        <dbReference type="Proteomes" id="UP001161391"/>
    </source>
</evidence>
<evidence type="ECO:0000256" key="4">
    <source>
        <dbReference type="ARBA" id="ARBA00010662"/>
    </source>
</evidence>
<dbReference type="InterPro" id="IPR005900">
    <property type="entry name" value="6-phosphogluconolactonase_DevB"/>
</dbReference>
<dbReference type="Pfam" id="PF01182">
    <property type="entry name" value="Glucosamine_iso"/>
    <property type="match status" value="1"/>
</dbReference>
<comment type="similarity">
    <text evidence="4 7">Belongs to the glucosamine/galactosamine-6-phosphate isomerase family. 6-phosphogluconolactonase subfamily.</text>
</comment>
<dbReference type="EC" id="3.1.1.31" evidence="5 7"/>
<dbReference type="CDD" id="cd01400">
    <property type="entry name" value="6PGL"/>
    <property type="match status" value="1"/>
</dbReference>
<reference evidence="9" key="2">
    <citation type="submission" date="2023-01" db="EMBL/GenBank/DDBJ databases">
        <title>Draft genome sequence of Algimonas ampicilliniresistens strain NBRC 108219.</title>
        <authorList>
            <person name="Sun Q."/>
            <person name="Mori K."/>
        </authorList>
    </citation>
    <scope>NUCLEOTIDE SEQUENCE</scope>
    <source>
        <strain evidence="9">NBRC 108219</strain>
    </source>
</reference>
<keyword evidence="7" id="KW-0378">Hydrolase</keyword>
<dbReference type="InterPro" id="IPR006148">
    <property type="entry name" value="Glc/Gal-6P_isomerase"/>
</dbReference>
<dbReference type="RefSeq" id="WP_284388301.1">
    <property type="nucleotide sequence ID" value="NZ_BSNK01000001.1"/>
</dbReference>
<protein>
    <recommendedName>
        <fullName evidence="6 7">6-phosphogluconolactonase</fullName>
        <shortName evidence="7">6PGL</shortName>
        <ecNumber evidence="5 7">3.1.1.31</ecNumber>
    </recommendedName>
</protein>
<proteinExistence type="inferred from homology"/>
<name>A0ABQ5V8I4_9PROT</name>
<gene>
    <name evidence="7 9" type="primary">pgl</name>
    <name evidence="9" type="ORF">GCM10007853_10420</name>
</gene>
<reference evidence="9" key="1">
    <citation type="journal article" date="2014" name="Int. J. Syst. Evol. Microbiol.">
        <title>Complete genome of a new Firmicutes species belonging to the dominant human colonic microbiota ('Ruminococcus bicirculans') reveals two chromosomes and a selective capacity to utilize plant glucans.</title>
        <authorList>
            <consortium name="NISC Comparative Sequencing Program"/>
            <person name="Wegmann U."/>
            <person name="Louis P."/>
            <person name="Goesmann A."/>
            <person name="Henrissat B."/>
            <person name="Duncan S.H."/>
            <person name="Flint H.J."/>
        </authorList>
    </citation>
    <scope>NUCLEOTIDE SEQUENCE</scope>
    <source>
        <strain evidence="9">NBRC 108219</strain>
    </source>
</reference>
<evidence type="ECO:0000259" key="8">
    <source>
        <dbReference type="Pfam" id="PF01182"/>
    </source>
</evidence>
<comment type="pathway">
    <text evidence="3 7">Carbohydrate degradation; pentose phosphate pathway; D-ribulose 5-phosphate from D-glucose 6-phosphate (oxidative stage): step 2/3.</text>
</comment>
<dbReference type="PANTHER" id="PTHR11054">
    <property type="entry name" value="6-PHOSPHOGLUCONOLACTONASE"/>
    <property type="match status" value="1"/>
</dbReference>
<keyword evidence="10" id="KW-1185">Reference proteome</keyword>
<evidence type="ECO:0000256" key="3">
    <source>
        <dbReference type="ARBA" id="ARBA00004961"/>
    </source>
</evidence>
<evidence type="ECO:0000256" key="1">
    <source>
        <dbReference type="ARBA" id="ARBA00000832"/>
    </source>
</evidence>
<dbReference type="PANTHER" id="PTHR11054:SF0">
    <property type="entry name" value="6-PHOSPHOGLUCONOLACTONASE"/>
    <property type="match status" value="1"/>
</dbReference>
<dbReference type="Gene3D" id="3.40.50.1360">
    <property type="match status" value="1"/>
</dbReference>
<comment type="caution">
    <text evidence="9">The sequence shown here is derived from an EMBL/GenBank/DDBJ whole genome shotgun (WGS) entry which is preliminary data.</text>
</comment>
<comment type="function">
    <text evidence="2 7">Hydrolysis of 6-phosphogluconolactone to 6-phosphogluconate.</text>
</comment>
<dbReference type="InterPro" id="IPR037171">
    <property type="entry name" value="NagB/RpiA_transferase-like"/>
</dbReference>
<evidence type="ECO:0000256" key="2">
    <source>
        <dbReference type="ARBA" id="ARBA00002681"/>
    </source>
</evidence>
<evidence type="ECO:0000256" key="5">
    <source>
        <dbReference type="ARBA" id="ARBA00013198"/>
    </source>
</evidence>
<feature type="domain" description="Glucosamine/galactosamine-6-phosphate isomerase" evidence="8">
    <location>
        <begin position="11"/>
        <end position="225"/>
    </location>
</feature>
<dbReference type="NCBIfam" id="TIGR01198">
    <property type="entry name" value="pgl"/>
    <property type="match status" value="1"/>
</dbReference>